<gene>
    <name evidence="2" type="ORF">LCGC14_2736740</name>
</gene>
<sequence length="155" mass="16448">MARKPKKPTRIITTIAMIVARLHISYDRGTARNNAPDLGLDSVPEKTSDGTGLVRGLGSHYRSEEARTEAKRLAKEEARVRTEFRRSFMAAAMAARKAGAESARLSGLAPNASTLNTLSAAPAIDGAASAARTTMAANEMTTSAWLNLHMASPPA</sequence>
<comment type="caution">
    <text evidence="2">The sequence shown here is derived from an EMBL/GenBank/DDBJ whole genome shotgun (WGS) entry which is preliminary data.</text>
</comment>
<evidence type="ECO:0000256" key="1">
    <source>
        <dbReference type="SAM" id="MobiDB-lite"/>
    </source>
</evidence>
<reference evidence="2" key="1">
    <citation type="journal article" date="2015" name="Nature">
        <title>Complex archaea that bridge the gap between prokaryotes and eukaryotes.</title>
        <authorList>
            <person name="Spang A."/>
            <person name="Saw J.H."/>
            <person name="Jorgensen S.L."/>
            <person name="Zaremba-Niedzwiedzka K."/>
            <person name="Martijn J."/>
            <person name="Lind A.E."/>
            <person name="van Eijk R."/>
            <person name="Schleper C."/>
            <person name="Guy L."/>
            <person name="Ettema T.J."/>
        </authorList>
    </citation>
    <scope>NUCLEOTIDE SEQUENCE</scope>
</reference>
<protein>
    <submittedName>
        <fullName evidence="2">Uncharacterized protein</fullName>
    </submittedName>
</protein>
<dbReference type="AlphaFoldDB" id="A0A0F9BXB7"/>
<feature type="region of interest" description="Disordered" evidence="1">
    <location>
        <begin position="31"/>
        <end position="61"/>
    </location>
</feature>
<name>A0A0F9BXB7_9ZZZZ</name>
<dbReference type="EMBL" id="LAZR01049679">
    <property type="protein sequence ID" value="KKK89076.1"/>
    <property type="molecule type" value="Genomic_DNA"/>
</dbReference>
<organism evidence="2">
    <name type="scientific">marine sediment metagenome</name>
    <dbReference type="NCBI Taxonomy" id="412755"/>
    <lineage>
        <taxon>unclassified sequences</taxon>
        <taxon>metagenomes</taxon>
        <taxon>ecological metagenomes</taxon>
    </lineage>
</organism>
<proteinExistence type="predicted"/>
<accession>A0A0F9BXB7</accession>
<evidence type="ECO:0000313" key="2">
    <source>
        <dbReference type="EMBL" id="KKK89076.1"/>
    </source>
</evidence>